<feature type="transmembrane region" description="Helical" evidence="1">
    <location>
        <begin position="12"/>
        <end position="34"/>
    </location>
</feature>
<reference evidence="2 3" key="1">
    <citation type="submission" date="2016-10" db="EMBL/GenBank/DDBJ databases">
        <authorList>
            <person name="de Groot N.N."/>
        </authorList>
    </citation>
    <scope>NUCLEOTIDE SEQUENCE [LARGE SCALE GENOMIC DNA]</scope>
    <source>
        <strain evidence="2 3">DSM 17813</strain>
    </source>
</reference>
<evidence type="ECO:0000313" key="2">
    <source>
        <dbReference type="EMBL" id="SDM44935.1"/>
    </source>
</evidence>
<accession>A0A1G9TCS2</accession>
<keyword evidence="1" id="KW-0812">Transmembrane</keyword>
<name>A0A1G9TCS2_9BACT</name>
<dbReference type="OrthoDB" id="1525247at2"/>
<dbReference type="Proteomes" id="UP000182146">
    <property type="component" value="Unassembled WGS sequence"/>
</dbReference>
<dbReference type="RefSeq" id="WP_139172165.1">
    <property type="nucleotide sequence ID" value="NZ_FNGU01000006.1"/>
</dbReference>
<evidence type="ECO:0000256" key="1">
    <source>
        <dbReference type="SAM" id="Phobius"/>
    </source>
</evidence>
<dbReference type="EMBL" id="FNGU01000006">
    <property type="protein sequence ID" value="SDM44935.1"/>
    <property type="molecule type" value="Genomic_DNA"/>
</dbReference>
<keyword evidence="1" id="KW-1133">Transmembrane helix</keyword>
<dbReference type="AlphaFoldDB" id="A0A1G9TCS2"/>
<gene>
    <name evidence="2" type="ORF">SAMN05660860_02548</name>
</gene>
<keyword evidence="1" id="KW-0472">Membrane</keyword>
<feature type="transmembrane region" description="Helical" evidence="1">
    <location>
        <begin position="46"/>
        <end position="65"/>
    </location>
</feature>
<protein>
    <submittedName>
        <fullName evidence="2">Uncharacterized protein</fullName>
    </submittedName>
</protein>
<evidence type="ECO:0000313" key="3">
    <source>
        <dbReference type="Proteomes" id="UP000182146"/>
    </source>
</evidence>
<dbReference type="STRING" id="392333.SAMN05660860_02548"/>
<organism evidence="2 3">
    <name type="scientific">Geoalkalibacter ferrihydriticus</name>
    <dbReference type="NCBI Taxonomy" id="392333"/>
    <lineage>
        <taxon>Bacteria</taxon>
        <taxon>Pseudomonadati</taxon>
        <taxon>Thermodesulfobacteriota</taxon>
        <taxon>Desulfuromonadia</taxon>
        <taxon>Desulfuromonadales</taxon>
        <taxon>Geoalkalibacteraceae</taxon>
        <taxon>Geoalkalibacter</taxon>
    </lineage>
</organism>
<proteinExistence type="predicted"/>
<sequence length="82" mass="9713">MMARWIGYLRERVAVLKGIFFVFLVFAVAFDFVIERHDPHFWGDQIIGFWSLFGLLGCLALIVIFKGLSHVLLEREEDYYDR</sequence>